<protein>
    <submittedName>
        <fullName evidence="2">CsgG/HfaB family protein</fullName>
    </submittedName>
</protein>
<reference evidence="2" key="1">
    <citation type="submission" date="2022-09" db="EMBL/GenBank/DDBJ databases">
        <title>Comparative genomics and taxonomic characterization of three novel marine species of genus Reichenbachiella exhibiting antioxidant and polysaccharide degradation activities.</title>
        <authorList>
            <person name="Muhammad N."/>
            <person name="Lee Y.-J."/>
            <person name="Ko J."/>
            <person name="Kim S.-G."/>
        </authorList>
    </citation>
    <scope>NUCLEOTIDE SEQUENCE</scope>
    <source>
        <strain evidence="2">BKB1-1</strain>
    </source>
</reference>
<feature type="chain" id="PRO_5045346865" evidence="1">
    <location>
        <begin position="20"/>
        <end position="463"/>
    </location>
</feature>
<dbReference type="RefSeq" id="WP_262311286.1">
    <property type="nucleotide sequence ID" value="NZ_CP106679.1"/>
</dbReference>
<dbReference type="EMBL" id="CP106679">
    <property type="protein sequence ID" value="UXP33860.1"/>
    <property type="molecule type" value="Genomic_DNA"/>
</dbReference>
<dbReference type="Pfam" id="PF03783">
    <property type="entry name" value="CsgG"/>
    <property type="match status" value="1"/>
</dbReference>
<accession>A0ABY6CTM0</accession>
<keyword evidence="1" id="KW-0732">Signal</keyword>
<dbReference type="Gene3D" id="3.40.50.10610">
    <property type="entry name" value="ABC-type transport auxiliary lipoprotein component"/>
    <property type="match status" value="1"/>
</dbReference>
<proteinExistence type="predicted"/>
<gene>
    <name evidence="2" type="ORF">N6H18_07865</name>
</gene>
<name>A0ABY6CTM0_9BACT</name>
<dbReference type="InterPro" id="IPR005534">
    <property type="entry name" value="Curli_assmbl/transp-comp_CsgG"/>
</dbReference>
<feature type="signal peptide" evidence="1">
    <location>
        <begin position="1"/>
        <end position="19"/>
    </location>
</feature>
<dbReference type="Proteomes" id="UP001065174">
    <property type="component" value="Chromosome"/>
</dbReference>
<evidence type="ECO:0000313" key="3">
    <source>
        <dbReference type="Proteomes" id="UP001065174"/>
    </source>
</evidence>
<evidence type="ECO:0000313" key="2">
    <source>
        <dbReference type="EMBL" id="UXP33860.1"/>
    </source>
</evidence>
<keyword evidence="3" id="KW-1185">Reference proteome</keyword>
<sequence>MKILISTLLLTTLSFSAFTQKTYQLYQFNIKNDEGENYYEREAKRNFDSGKSTFEDANVPERFKPSVGLINASTGLKIANRKGSISDLQELLRTNYDWITNSNIAAIEDLKQNSQIFVDDETVNQKAEIVNYYMVIKKYNTVLNTTNPEKFKSVKKNDPDMALNIVNVDEALSEAKVALDEAIESAAAMHYAKGREFSQNQDLESSKQAAKSFRYAYEYKDNYRDSKDRYATSRKLGTTRLGLSDFDNVANSGNNVAGSITYDILSYFSGRGDVYEFFEVLDRDALNRILAEQKLSISGLMAEGTTADLGELVGVNSIMIGKVTQATFERERLDPVERSYSAKVKVGEEKYMEDGKEKTRDIKEEVTVKMNENNKIARSTVTATYKIVDITTGRIIAVDEVSHTEKWAGTWFSYKSGDKRAIPRLRDTEVEYISEASLSNSAASRVASKIISRVSDYAREVSK</sequence>
<organism evidence="2 3">
    <name type="scientific">Reichenbachiella agarivorans</name>
    <dbReference type="NCBI Taxonomy" id="2979464"/>
    <lineage>
        <taxon>Bacteria</taxon>
        <taxon>Pseudomonadati</taxon>
        <taxon>Bacteroidota</taxon>
        <taxon>Cytophagia</taxon>
        <taxon>Cytophagales</taxon>
        <taxon>Reichenbachiellaceae</taxon>
        <taxon>Reichenbachiella</taxon>
    </lineage>
</organism>
<evidence type="ECO:0000256" key="1">
    <source>
        <dbReference type="SAM" id="SignalP"/>
    </source>
</evidence>